<comment type="caution">
    <text evidence="1">The sequence shown here is derived from an EMBL/GenBank/DDBJ whole genome shotgun (WGS) entry which is preliminary data.</text>
</comment>
<accession>A0A2P6S007</accession>
<evidence type="ECO:0000313" key="2">
    <source>
        <dbReference type="Proteomes" id="UP000238479"/>
    </source>
</evidence>
<keyword evidence="2" id="KW-1185">Reference proteome</keyword>
<proteinExistence type="predicted"/>
<protein>
    <submittedName>
        <fullName evidence="1">Uncharacterized protein</fullName>
    </submittedName>
</protein>
<organism evidence="1 2">
    <name type="scientific">Rosa chinensis</name>
    <name type="common">China rose</name>
    <dbReference type="NCBI Taxonomy" id="74649"/>
    <lineage>
        <taxon>Eukaryota</taxon>
        <taxon>Viridiplantae</taxon>
        <taxon>Streptophyta</taxon>
        <taxon>Embryophyta</taxon>
        <taxon>Tracheophyta</taxon>
        <taxon>Spermatophyta</taxon>
        <taxon>Magnoliopsida</taxon>
        <taxon>eudicotyledons</taxon>
        <taxon>Gunneridae</taxon>
        <taxon>Pentapetalae</taxon>
        <taxon>rosids</taxon>
        <taxon>fabids</taxon>
        <taxon>Rosales</taxon>
        <taxon>Rosaceae</taxon>
        <taxon>Rosoideae</taxon>
        <taxon>Rosoideae incertae sedis</taxon>
        <taxon>Rosa</taxon>
    </lineage>
</organism>
<dbReference type="Proteomes" id="UP000238479">
    <property type="component" value="Chromosome 2"/>
</dbReference>
<dbReference type="EMBL" id="PDCK01000040">
    <property type="protein sequence ID" value="PRQ52012.1"/>
    <property type="molecule type" value="Genomic_DNA"/>
</dbReference>
<sequence>MSNLNKLSFTPLETTGAGYHKWVRDVRQHLKADGILSTIQEPSQDSYERG</sequence>
<gene>
    <name evidence="1" type="ORF">RchiOBHm_Chr2g0150871</name>
</gene>
<evidence type="ECO:0000313" key="1">
    <source>
        <dbReference type="EMBL" id="PRQ52012.1"/>
    </source>
</evidence>
<dbReference type="Gramene" id="PRQ52012">
    <property type="protein sequence ID" value="PRQ52012"/>
    <property type="gene ID" value="RchiOBHm_Chr2g0150871"/>
</dbReference>
<name>A0A2P6S007_ROSCH</name>
<dbReference type="AlphaFoldDB" id="A0A2P6S007"/>
<reference evidence="1 2" key="1">
    <citation type="journal article" date="2018" name="Nat. Genet.">
        <title>The Rosa genome provides new insights in the design of modern roses.</title>
        <authorList>
            <person name="Bendahmane M."/>
        </authorList>
    </citation>
    <scope>NUCLEOTIDE SEQUENCE [LARGE SCALE GENOMIC DNA]</scope>
    <source>
        <strain evidence="2">cv. Old Blush</strain>
    </source>
</reference>